<evidence type="ECO:0000313" key="3">
    <source>
        <dbReference type="Proteomes" id="UP000276133"/>
    </source>
</evidence>
<dbReference type="Proteomes" id="UP000276133">
    <property type="component" value="Unassembled WGS sequence"/>
</dbReference>
<comment type="caution">
    <text evidence="2">The sequence shown here is derived from an EMBL/GenBank/DDBJ whole genome shotgun (WGS) entry which is preliminary data.</text>
</comment>
<keyword evidence="3" id="KW-1185">Reference proteome</keyword>
<protein>
    <submittedName>
        <fullName evidence="2">Uncharacterized protein</fullName>
    </submittedName>
</protein>
<keyword evidence="1" id="KW-0472">Membrane</keyword>
<evidence type="ECO:0000313" key="2">
    <source>
        <dbReference type="EMBL" id="RNA26079.1"/>
    </source>
</evidence>
<keyword evidence="1" id="KW-1133">Transmembrane helix</keyword>
<reference evidence="2 3" key="1">
    <citation type="journal article" date="2018" name="Sci. Rep.">
        <title>Genomic signatures of local adaptation to the degree of environmental predictability in rotifers.</title>
        <authorList>
            <person name="Franch-Gras L."/>
            <person name="Hahn C."/>
            <person name="Garcia-Roger E.M."/>
            <person name="Carmona M.J."/>
            <person name="Serra M."/>
            <person name="Gomez A."/>
        </authorList>
    </citation>
    <scope>NUCLEOTIDE SEQUENCE [LARGE SCALE GENOMIC DNA]</scope>
    <source>
        <strain evidence="2">HYR1</strain>
    </source>
</reference>
<dbReference type="AlphaFoldDB" id="A0A3M7RRI8"/>
<sequence length="106" mass="12836">MRANNNRKQDFYFSFIEETAKQSQQRALNDLKLFKQATRKYHIFYFFNIFLHMYALNSIPCSSASFDFKNFFICFTMGLNYSKKSRFHLNQIYKTVLNLVMVQRNI</sequence>
<dbReference type="EMBL" id="REGN01002807">
    <property type="protein sequence ID" value="RNA26079.1"/>
    <property type="molecule type" value="Genomic_DNA"/>
</dbReference>
<accession>A0A3M7RRI8</accession>
<gene>
    <name evidence="2" type="ORF">BpHYR1_019000</name>
</gene>
<name>A0A3M7RRI8_BRAPC</name>
<organism evidence="2 3">
    <name type="scientific">Brachionus plicatilis</name>
    <name type="common">Marine rotifer</name>
    <name type="synonym">Brachionus muelleri</name>
    <dbReference type="NCBI Taxonomy" id="10195"/>
    <lineage>
        <taxon>Eukaryota</taxon>
        <taxon>Metazoa</taxon>
        <taxon>Spiralia</taxon>
        <taxon>Gnathifera</taxon>
        <taxon>Rotifera</taxon>
        <taxon>Eurotatoria</taxon>
        <taxon>Monogononta</taxon>
        <taxon>Pseudotrocha</taxon>
        <taxon>Ploima</taxon>
        <taxon>Brachionidae</taxon>
        <taxon>Brachionus</taxon>
    </lineage>
</organism>
<keyword evidence="1" id="KW-0812">Transmembrane</keyword>
<evidence type="ECO:0000256" key="1">
    <source>
        <dbReference type="SAM" id="Phobius"/>
    </source>
</evidence>
<proteinExistence type="predicted"/>
<feature type="transmembrane region" description="Helical" evidence="1">
    <location>
        <begin position="41"/>
        <end position="59"/>
    </location>
</feature>